<gene>
    <name evidence="11" type="primary">rsxC</name>
    <name evidence="8" type="synonym">rnfC</name>
    <name evidence="11" type="ORF">G3446_02545</name>
</gene>
<accession>A0A6M0JW10</accession>
<evidence type="ECO:0000256" key="3">
    <source>
        <dbReference type="ARBA" id="ARBA00022723"/>
    </source>
</evidence>
<keyword evidence="12" id="KW-1185">Reference proteome</keyword>
<keyword evidence="8" id="KW-1278">Translocase</keyword>
<evidence type="ECO:0000256" key="2">
    <source>
        <dbReference type="ARBA" id="ARBA00022485"/>
    </source>
</evidence>
<dbReference type="SUPFAM" id="SSF46548">
    <property type="entry name" value="alpha-helical ferredoxin"/>
    <property type="match status" value="1"/>
</dbReference>
<feature type="binding site" evidence="8">
    <location>
        <position position="428"/>
    </location>
    <ligand>
        <name>[4Fe-4S] cluster</name>
        <dbReference type="ChEBI" id="CHEBI:49883"/>
        <label>2</label>
    </ligand>
</feature>
<dbReference type="PROSITE" id="PS00198">
    <property type="entry name" value="4FE4S_FER_1"/>
    <property type="match status" value="1"/>
</dbReference>
<dbReference type="InterPro" id="IPR017896">
    <property type="entry name" value="4Fe4S_Fe-S-bd"/>
</dbReference>
<dbReference type="AlphaFoldDB" id="A0A6M0JW10"/>
<dbReference type="Gene3D" id="3.10.20.600">
    <property type="match status" value="1"/>
</dbReference>
<feature type="binding site" evidence="8">
    <location>
        <position position="425"/>
    </location>
    <ligand>
        <name>[4Fe-4S] cluster</name>
        <dbReference type="ChEBI" id="CHEBI:49883"/>
        <label>2</label>
    </ligand>
</feature>
<evidence type="ECO:0000256" key="4">
    <source>
        <dbReference type="ARBA" id="ARBA00022737"/>
    </source>
</evidence>
<evidence type="ECO:0000256" key="9">
    <source>
        <dbReference type="SAM" id="MobiDB-lite"/>
    </source>
</evidence>
<dbReference type="Proteomes" id="UP000483379">
    <property type="component" value="Unassembled WGS sequence"/>
</dbReference>
<feature type="binding site" evidence="8">
    <location>
        <position position="432"/>
    </location>
    <ligand>
        <name>[4Fe-4S] cluster</name>
        <dbReference type="ChEBI" id="CHEBI:49883"/>
        <label>1</label>
    </ligand>
</feature>
<dbReference type="EMBL" id="JAAIJQ010000005">
    <property type="protein sequence ID" value="NEV60783.1"/>
    <property type="molecule type" value="Genomic_DNA"/>
</dbReference>
<dbReference type="FunFam" id="3.30.70.20:FF:000044">
    <property type="entry name" value="Ion-translocating oxidoreductase complex subunit C"/>
    <property type="match status" value="1"/>
</dbReference>
<proteinExistence type="inferred from homology"/>
<feature type="domain" description="4Fe-4S ferredoxin-type" evidence="10">
    <location>
        <begin position="373"/>
        <end position="403"/>
    </location>
</feature>
<evidence type="ECO:0000256" key="1">
    <source>
        <dbReference type="ARBA" id="ARBA00022448"/>
    </source>
</evidence>
<comment type="similarity">
    <text evidence="8">Belongs to the 4Fe4S bacterial-type ferredoxin family. RnfC subfamily.</text>
</comment>
<dbReference type="HAMAP" id="MF_00461">
    <property type="entry name" value="RsxC_RnfC"/>
    <property type="match status" value="1"/>
</dbReference>
<keyword evidence="6 8" id="KW-0408">Iron</keyword>
<keyword evidence="8" id="KW-0472">Membrane</keyword>
<dbReference type="InterPro" id="IPR019554">
    <property type="entry name" value="Soluble_ligand-bd"/>
</dbReference>
<dbReference type="GO" id="GO:0051539">
    <property type="term" value="F:4 iron, 4 sulfur cluster binding"/>
    <property type="evidence" value="ECO:0007669"/>
    <property type="project" value="UniProtKB-KW"/>
</dbReference>
<evidence type="ECO:0000256" key="6">
    <source>
        <dbReference type="ARBA" id="ARBA00023004"/>
    </source>
</evidence>
<dbReference type="Pfam" id="PF12838">
    <property type="entry name" value="Fer4_7"/>
    <property type="match status" value="1"/>
</dbReference>
<feature type="binding site" evidence="8">
    <location>
        <position position="383"/>
    </location>
    <ligand>
        <name>[4Fe-4S] cluster</name>
        <dbReference type="ChEBI" id="CHEBI:49883"/>
        <label>1</label>
    </ligand>
</feature>
<feature type="compositionally biased region" description="Basic and acidic residues" evidence="9">
    <location>
        <begin position="491"/>
        <end position="508"/>
    </location>
</feature>
<feature type="binding site" evidence="8">
    <location>
        <position position="422"/>
    </location>
    <ligand>
        <name>[4Fe-4S] cluster</name>
        <dbReference type="ChEBI" id="CHEBI:49883"/>
        <label>2</label>
    </ligand>
</feature>
<keyword evidence="4 8" id="KW-0677">Repeat</keyword>
<feature type="domain" description="4Fe-4S ferredoxin-type" evidence="10">
    <location>
        <begin position="412"/>
        <end position="442"/>
    </location>
</feature>
<dbReference type="GO" id="GO:0005886">
    <property type="term" value="C:plasma membrane"/>
    <property type="evidence" value="ECO:0007669"/>
    <property type="project" value="UniProtKB-SubCell"/>
</dbReference>
<dbReference type="SUPFAM" id="SSF142019">
    <property type="entry name" value="Nqo1 FMN-binding domain-like"/>
    <property type="match status" value="1"/>
</dbReference>
<dbReference type="Pfam" id="PF01512">
    <property type="entry name" value="Complex1_51K"/>
    <property type="match status" value="1"/>
</dbReference>
<dbReference type="PANTHER" id="PTHR43034">
    <property type="entry name" value="ION-TRANSLOCATING OXIDOREDUCTASE COMPLEX SUBUNIT C"/>
    <property type="match status" value="1"/>
</dbReference>
<organism evidence="11 12">
    <name type="scientific">Thiorhodococcus minor</name>
    <dbReference type="NCBI Taxonomy" id="57489"/>
    <lineage>
        <taxon>Bacteria</taxon>
        <taxon>Pseudomonadati</taxon>
        <taxon>Pseudomonadota</taxon>
        <taxon>Gammaproteobacteria</taxon>
        <taxon>Chromatiales</taxon>
        <taxon>Chromatiaceae</taxon>
        <taxon>Thiorhodococcus</taxon>
    </lineage>
</organism>
<dbReference type="Gene3D" id="3.40.50.11540">
    <property type="entry name" value="NADH-ubiquinone oxidoreductase 51kDa subunit"/>
    <property type="match status" value="1"/>
</dbReference>
<dbReference type="EC" id="7.-.-.-" evidence="8"/>
<keyword evidence="2 8" id="KW-0004">4Fe-4S</keyword>
<evidence type="ECO:0000256" key="7">
    <source>
        <dbReference type="ARBA" id="ARBA00023014"/>
    </source>
</evidence>
<evidence type="ECO:0000313" key="11">
    <source>
        <dbReference type="EMBL" id="NEV60783.1"/>
    </source>
</evidence>
<comment type="subcellular location">
    <subcellularLocation>
        <location evidence="8">Cell inner membrane</location>
        <topology evidence="8">Peripheral membrane protein</topology>
    </subcellularLocation>
</comment>
<sequence length="528" mass="57083">MPIAHLLSNKRRLWKFHGGIHVPDEKALSNACAIESIPLPERLVIPLQQHIGAPARPLIKAGDRVLKGQMIAAPSGFISAPVHASSSGTVVAIEPRPIAHPSGLSGVCAIIEPDGADTWAELPPPLPDYPQLDPEQVRERIRWAGVVGMGGAAFPSAVKLSPAIERNIQTLVINGAECEPYITCDDRLMRERAPHILEGVRIMHHLLGVAEVLIGIEDNKPQAIAAMQQALADTDMQAYTHVVSIPTLYPSGGEKQLIHILTGKEVPTNGIPAQIGIVCQNVGTAAAVADAVLVGRPLISRVITVTGRAIEQPRNLEVPVGTTTEDLIAYCGGYQEPPRKLVCGGPMMGFELKQPSVPVTKSTNCLLALTAAESPDPGPSLACIRCGRCAEACPAKLLPQQMYWYARSKDLDRIQDYNLFDCIECGCCAQVCPSHIPLVQYYRYAKTEIWAREQERKKSELARARHAAKQARLERQEKERQARLRQQKAALEAKKPGDGEGADPKKAAIEAARQRAAAKKAAAQTEGP</sequence>
<dbReference type="NCBIfam" id="TIGR01945">
    <property type="entry name" value="rnfC"/>
    <property type="match status" value="1"/>
</dbReference>
<keyword evidence="7 8" id="KW-0411">Iron-sulfur</keyword>
<dbReference type="InterPro" id="IPR011538">
    <property type="entry name" value="Nuo51_FMN-bd"/>
</dbReference>
<comment type="cofactor">
    <cofactor evidence="8">
        <name>[4Fe-4S] cluster</name>
        <dbReference type="ChEBI" id="CHEBI:49883"/>
    </cofactor>
    <text evidence="8">Binds 2 [4Fe-4S] clusters per subunit.</text>
</comment>
<dbReference type="InterPro" id="IPR026902">
    <property type="entry name" value="RnfC_N"/>
</dbReference>
<feature type="region of interest" description="Disordered" evidence="9">
    <location>
        <begin position="466"/>
        <end position="528"/>
    </location>
</feature>
<keyword evidence="8" id="KW-0997">Cell inner membrane</keyword>
<feature type="compositionally biased region" description="Low complexity" evidence="9">
    <location>
        <begin position="509"/>
        <end position="528"/>
    </location>
</feature>
<dbReference type="PROSITE" id="PS51379">
    <property type="entry name" value="4FE4S_FER_2"/>
    <property type="match status" value="2"/>
</dbReference>
<evidence type="ECO:0000256" key="8">
    <source>
        <dbReference type="HAMAP-Rule" id="MF_00461"/>
    </source>
</evidence>
<feature type="binding site" evidence="8">
    <location>
        <position position="386"/>
    </location>
    <ligand>
        <name>[4Fe-4S] cluster</name>
        <dbReference type="ChEBI" id="CHEBI:49883"/>
        <label>1</label>
    </ligand>
</feature>
<reference evidence="11 12" key="1">
    <citation type="submission" date="2020-02" db="EMBL/GenBank/DDBJ databases">
        <title>Genome sequences of Thiorhodococcus mannitoliphagus and Thiorhodococcus minor, purple sulfur photosynthetic bacteria in the gammaproteobacterial family, Chromatiaceae.</title>
        <authorList>
            <person name="Aviles F.A."/>
            <person name="Meyer T.E."/>
            <person name="Kyndt J.A."/>
        </authorList>
    </citation>
    <scope>NUCLEOTIDE SEQUENCE [LARGE SCALE GENOMIC DNA]</scope>
    <source>
        <strain evidence="11 12">DSM 11518</strain>
    </source>
</reference>
<dbReference type="GO" id="GO:0046872">
    <property type="term" value="F:metal ion binding"/>
    <property type="evidence" value="ECO:0007669"/>
    <property type="project" value="UniProtKB-KW"/>
</dbReference>
<keyword evidence="5 8" id="KW-0249">Electron transport</keyword>
<dbReference type="InterPro" id="IPR010208">
    <property type="entry name" value="Ion_transpt_RnfC/RsxC"/>
</dbReference>
<dbReference type="Pfam" id="PF10531">
    <property type="entry name" value="SLBB"/>
    <property type="match status" value="1"/>
</dbReference>
<feature type="binding site" evidence="8">
    <location>
        <position position="389"/>
    </location>
    <ligand>
        <name>[4Fe-4S] cluster</name>
        <dbReference type="ChEBI" id="CHEBI:49883"/>
        <label>1</label>
    </ligand>
</feature>
<comment type="function">
    <text evidence="8">Part of a membrane-bound complex that couples electron transfer with translocation of ions across the membrane.</text>
</comment>
<dbReference type="RefSeq" id="WP_164450834.1">
    <property type="nucleotide sequence ID" value="NZ_JAAIJQ010000005.1"/>
</dbReference>
<dbReference type="Pfam" id="PF13375">
    <property type="entry name" value="RnfC_N"/>
    <property type="match status" value="1"/>
</dbReference>
<feature type="binding site" evidence="8">
    <location>
        <position position="393"/>
    </location>
    <ligand>
        <name>[4Fe-4S] cluster</name>
        <dbReference type="ChEBI" id="CHEBI:49883"/>
        <label>2</label>
    </ligand>
</feature>
<dbReference type="Gene3D" id="3.30.70.20">
    <property type="match status" value="1"/>
</dbReference>
<name>A0A6M0JW10_9GAMM</name>
<protein>
    <recommendedName>
        <fullName evidence="8">Ion-translocating oxidoreductase complex subunit C</fullName>
        <ecNumber evidence="8">7.-.-.-</ecNumber>
    </recommendedName>
    <alternativeName>
        <fullName evidence="8">Rnf electron transport complex subunit C</fullName>
    </alternativeName>
</protein>
<dbReference type="GO" id="GO:0022900">
    <property type="term" value="P:electron transport chain"/>
    <property type="evidence" value="ECO:0007669"/>
    <property type="project" value="UniProtKB-UniRule"/>
</dbReference>
<comment type="subunit">
    <text evidence="8">The complex is composed of six subunits: RnfA, RnfB, RnfC, RnfD, RnfE and RnfG.</text>
</comment>
<dbReference type="InterPro" id="IPR017900">
    <property type="entry name" value="4Fe4S_Fe_S_CS"/>
</dbReference>
<dbReference type="InterPro" id="IPR037225">
    <property type="entry name" value="Nuo51_FMN-bd_sf"/>
</dbReference>
<evidence type="ECO:0000256" key="5">
    <source>
        <dbReference type="ARBA" id="ARBA00022982"/>
    </source>
</evidence>
<keyword evidence="8" id="KW-1003">Cell membrane</keyword>
<feature type="compositionally biased region" description="Basic and acidic residues" evidence="9">
    <location>
        <begin position="471"/>
        <end position="482"/>
    </location>
</feature>
<keyword evidence="3 8" id="KW-0479">Metal-binding</keyword>
<dbReference type="GO" id="GO:0009055">
    <property type="term" value="F:electron transfer activity"/>
    <property type="evidence" value="ECO:0007669"/>
    <property type="project" value="InterPro"/>
</dbReference>
<keyword evidence="1 8" id="KW-0813">Transport</keyword>
<evidence type="ECO:0000313" key="12">
    <source>
        <dbReference type="Proteomes" id="UP000483379"/>
    </source>
</evidence>
<comment type="caution">
    <text evidence="11">The sequence shown here is derived from an EMBL/GenBank/DDBJ whole genome shotgun (WGS) entry which is preliminary data.</text>
</comment>
<evidence type="ECO:0000259" key="10">
    <source>
        <dbReference type="PROSITE" id="PS51379"/>
    </source>
</evidence>
<dbReference type="NCBIfam" id="NF003454">
    <property type="entry name" value="PRK05035.1"/>
    <property type="match status" value="1"/>
</dbReference>
<dbReference type="PANTHER" id="PTHR43034:SF2">
    <property type="entry name" value="ION-TRANSLOCATING OXIDOREDUCTASE COMPLEX SUBUNIT C"/>
    <property type="match status" value="1"/>
</dbReference>